<evidence type="ECO:0000313" key="2">
    <source>
        <dbReference type="Proteomes" id="UP000305401"/>
    </source>
</evidence>
<reference evidence="1" key="1">
    <citation type="submission" date="2019-04" db="EMBL/GenBank/DDBJ databases">
        <title>Microbes associate with the intestines of laboratory mice.</title>
        <authorList>
            <person name="Navarre W."/>
            <person name="Wong E."/>
            <person name="Huang K.C."/>
            <person name="Tropini C."/>
            <person name="Ng K."/>
            <person name="Yu B."/>
        </authorList>
    </citation>
    <scope>NUCLEOTIDE SEQUENCE</scope>
    <source>
        <strain evidence="1">NM86_A22</strain>
    </source>
</reference>
<keyword evidence="1" id="KW-0032">Aminotransferase</keyword>
<comment type="caution">
    <text evidence="1">The sequence shown here is derived from an EMBL/GenBank/DDBJ whole genome shotgun (WGS) entry which is preliminary data.</text>
</comment>
<evidence type="ECO:0000313" key="1">
    <source>
        <dbReference type="EMBL" id="THG54680.1"/>
    </source>
</evidence>
<dbReference type="Proteomes" id="UP000305401">
    <property type="component" value="Unassembled WGS sequence"/>
</dbReference>
<gene>
    <name evidence="1" type="ORF">E5990_02110</name>
</gene>
<sequence>MSQPIKYPFLRLDNVNRPYADELKAACAQVIDSGRYIGGQETAKFEAALAEYCGTAHAVGTGNGLDALRLIFQAYIELGQLKPGDEVIVPSNTYIASILAVSQCGLKPVFVEPDPSTHCLDNENTEKAITKSTKAILTVHLYGRIAKSSELTEIANRHGLILVEDCAQAIGADENDIKAGAIGHAAAFSFYPTKNIGAIGDAGAVTTNNAELAQAVRALGNYGSLKQYHNIYQGFNSRLDPIQAAMLGIKLKNIDNENKSRIRLAEIYNNEIKNHTIIKPAQTPGRHVYHQYVIRCLHRDKLREFLLGNGVETAIHYPTPPHRQPCYKEYANLKLPVADMLAAQVLSLPISPHCTSIQQAKEISEIINRFQP</sequence>
<keyword evidence="1" id="KW-0808">Transferase</keyword>
<keyword evidence="2" id="KW-1185">Reference proteome</keyword>
<dbReference type="EMBL" id="SSTG01000012">
    <property type="protein sequence ID" value="THG54680.1"/>
    <property type="molecule type" value="Genomic_DNA"/>
</dbReference>
<proteinExistence type="predicted"/>
<name>A0AC61S7V7_9BACT</name>
<organism evidence="1 2">
    <name type="scientific">Muribaculum caecicola</name>
    <dbReference type="NCBI Taxonomy" id="3038144"/>
    <lineage>
        <taxon>Bacteria</taxon>
        <taxon>Pseudomonadati</taxon>
        <taxon>Bacteroidota</taxon>
        <taxon>Bacteroidia</taxon>
        <taxon>Bacteroidales</taxon>
        <taxon>Muribaculaceae</taxon>
        <taxon>Muribaculum</taxon>
    </lineage>
</organism>
<protein>
    <submittedName>
        <fullName evidence="1">DegT/DnrJ/EryC1/StrS family aminotransferase</fullName>
    </submittedName>
</protein>
<accession>A0AC61S7V7</accession>